<protein>
    <submittedName>
        <fullName evidence="1">Uncharacterized protein</fullName>
    </submittedName>
</protein>
<comment type="caution">
    <text evidence="1">The sequence shown here is derived from an EMBL/GenBank/DDBJ whole genome shotgun (WGS) entry which is preliminary data.</text>
</comment>
<accession>A0A4E0QY75</accession>
<evidence type="ECO:0000313" key="1">
    <source>
        <dbReference type="EMBL" id="TGO01951.1"/>
    </source>
</evidence>
<evidence type="ECO:0000313" key="2">
    <source>
        <dbReference type="Proteomes" id="UP000030428"/>
    </source>
</evidence>
<name>A0A4E0QY75_9GAMM</name>
<gene>
    <name evidence="1" type="ORF">PN36_33765</name>
</gene>
<sequence>MVEKTRFASEEAQQLVLFSHRYESTEEISRNSLEAVKNAFDITCKQAFLQNPEGALRLMGIPGKVILTEKNVELQRTSDLKVDLAFWVEYPVGSKEYPEGERFLLHVEFQKQAQKNMPLRLAEYNMELALSNAERDKKGGLLKYPKIRSYVVYFWPGEGKDDPENCRIEYVIDVQYSKILL</sequence>
<feature type="non-terminal residue" evidence="1">
    <location>
        <position position="181"/>
    </location>
</feature>
<dbReference type="Proteomes" id="UP000030428">
    <property type="component" value="Unassembled WGS sequence"/>
</dbReference>
<organism evidence="1 2">
    <name type="scientific">Candidatus Thiomargarita nelsonii</name>
    <dbReference type="NCBI Taxonomy" id="1003181"/>
    <lineage>
        <taxon>Bacteria</taxon>
        <taxon>Pseudomonadati</taxon>
        <taxon>Pseudomonadota</taxon>
        <taxon>Gammaproteobacteria</taxon>
        <taxon>Thiotrichales</taxon>
        <taxon>Thiotrichaceae</taxon>
        <taxon>Thiomargarita</taxon>
    </lineage>
</organism>
<dbReference type="AlphaFoldDB" id="A0A4E0QY75"/>
<dbReference type="EMBL" id="JSZA02000370">
    <property type="protein sequence ID" value="TGO01951.1"/>
    <property type="molecule type" value="Genomic_DNA"/>
</dbReference>
<keyword evidence="2" id="KW-1185">Reference proteome</keyword>
<reference evidence="1 2" key="1">
    <citation type="journal article" date="2016" name="Front. Microbiol.">
        <title>Single-Cell (Meta-)Genomics of a Dimorphic Candidatus Thiomargarita nelsonii Reveals Genomic Plasticity.</title>
        <authorList>
            <person name="Flood B.E."/>
            <person name="Fliss P."/>
            <person name="Jones D.S."/>
            <person name="Dick G.J."/>
            <person name="Jain S."/>
            <person name="Kaster A.K."/>
            <person name="Winkel M."/>
            <person name="Mussmann M."/>
            <person name="Bailey J."/>
        </authorList>
    </citation>
    <scope>NUCLEOTIDE SEQUENCE [LARGE SCALE GENOMIC DNA]</scope>
    <source>
        <strain evidence="1">Hydrate Ridge</strain>
    </source>
</reference>
<proteinExistence type="predicted"/>